<proteinExistence type="predicted"/>
<sequence>MAAPQGHITQNSTLSNGYYPCEQPASKQTFVSSQQLQQHHQQYQHYPIPPSMVANTQMNLNQQNHSISSCFVPHLQRQILPSNSCEGQHPSSSNIPYTMSNNQVYGQSLLQLINNQQSWSSQNPQEVSQQRSLPGDSLACPQATTSPLMNMDYDDGFIEVNHKKKKTKIVHNENLQNHIVNGISQ</sequence>
<evidence type="ECO:0000313" key="1">
    <source>
        <dbReference type="EMBL" id="CAF1171114.1"/>
    </source>
</evidence>
<organism evidence="1 3">
    <name type="scientific">Didymodactylos carnosus</name>
    <dbReference type="NCBI Taxonomy" id="1234261"/>
    <lineage>
        <taxon>Eukaryota</taxon>
        <taxon>Metazoa</taxon>
        <taxon>Spiralia</taxon>
        <taxon>Gnathifera</taxon>
        <taxon>Rotifera</taxon>
        <taxon>Eurotatoria</taxon>
        <taxon>Bdelloidea</taxon>
        <taxon>Philodinida</taxon>
        <taxon>Philodinidae</taxon>
        <taxon>Didymodactylos</taxon>
    </lineage>
</organism>
<comment type="caution">
    <text evidence="1">The sequence shown here is derived from an EMBL/GenBank/DDBJ whole genome shotgun (WGS) entry which is preliminary data.</text>
</comment>
<name>A0A8S2EKR6_9BILA</name>
<dbReference type="AlphaFoldDB" id="A0A8S2EKR6"/>
<accession>A0A8S2EKR6</accession>
<gene>
    <name evidence="1" type="ORF">OVA965_LOCUS22577</name>
    <name evidence="2" type="ORF">TMI583_LOCUS23293</name>
</gene>
<dbReference type="Proteomes" id="UP000677228">
    <property type="component" value="Unassembled WGS sequence"/>
</dbReference>
<dbReference type="EMBL" id="CAJNOK010012787">
    <property type="protein sequence ID" value="CAF1171114.1"/>
    <property type="molecule type" value="Genomic_DNA"/>
</dbReference>
<protein>
    <submittedName>
        <fullName evidence="1">Uncharacterized protein</fullName>
    </submittedName>
</protein>
<dbReference type="EMBL" id="CAJOBA010034312">
    <property type="protein sequence ID" value="CAF3982516.1"/>
    <property type="molecule type" value="Genomic_DNA"/>
</dbReference>
<reference evidence="1" key="1">
    <citation type="submission" date="2021-02" db="EMBL/GenBank/DDBJ databases">
        <authorList>
            <person name="Nowell W R."/>
        </authorList>
    </citation>
    <scope>NUCLEOTIDE SEQUENCE</scope>
</reference>
<dbReference type="Proteomes" id="UP000682733">
    <property type="component" value="Unassembled WGS sequence"/>
</dbReference>
<evidence type="ECO:0000313" key="3">
    <source>
        <dbReference type="Proteomes" id="UP000677228"/>
    </source>
</evidence>
<evidence type="ECO:0000313" key="2">
    <source>
        <dbReference type="EMBL" id="CAF3982516.1"/>
    </source>
</evidence>